<sequence>MDEEGNISSTPYEGFEGGPTPVRYTATTVTTTDSRYGEDHPHGHDRT</sequence>
<feature type="compositionally biased region" description="Low complexity" evidence="1">
    <location>
        <begin position="19"/>
        <end position="32"/>
    </location>
</feature>
<feature type="compositionally biased region" description="Polar residues" evidence="1">
    <location>
        <begin position="1"/>
        <end position="11"/>
    </location>
</feature>
<evidence type="ECO:0000256" key="1">
    <source>
        <dbReference type="SAM" id="MobiDB-lite"/>
    </source>
</evidence>
<reference evidence="2 3" key="1">
    <citation type="submission" date="2017-02" db="EMBL/GenBank/DDBJ databases">
        <authorList>
            <person name="Peterson S.W."/>
        </authorList>
    </citation>
    <scope>NUCLEOTIDE SEQUENCE [LARGE SCALE GENOMIC DNA]</scope>
    <source>
        <strain evidence="2 3">LMG 22410</strain>
    </source>
</reference>
<organism evidence="2 3">
    <name type="scientific">Agrococcus casei LMG 22410</name>
    <dbReference type="NCBI Taxonomy" id="1255656"/>
    <lineage>
        <taxon>Bacteria</taxon>
        <taxon>Bacillati</taxon>
        <taxon>Actinomycetota</taxon>
        <taxon>Actinomycetes</taxon>
        <taxon>Micrococcales</taxon>
        <taxon>Microbacteriaceae</taxon>
        <taxon>Agrococcus</taxon>
    </lineage>
</organism>
<evidence type="ECO:0000313" key="2">
    <source>
        <dbReference type="EMBL" id="SJM61244.1"/>
    </source>
</evidence>
<name>A0A1R4FZ86_9MICO</name>
<dbReference type="AlphaFoldDB" id="A0A1R4FZ86"/>
<feature type="compositionally biased region" description="Basic and acidic residues" evidence="1">
    <location>
        <begin position="35"/>
        <end position="47"/>
    </location>
</feature>
<protein>
    <submittedName>
        <fullName evidence="2">Uncharacterized protein</fullName>
    </submittedName>
</protein>
<evidence type="ECO:0000313" key="3">
    <source>
        <dbReference type="Proteomes" id="UP000195787"/>
    </source>
</evidence>
<feature type="region of interest" description="Disordered" evidence="1">
    <location>
        <begin position="1"/>
        <end position="47"/>
    </location>
</feature>
<dbReference type="EMBL" id="FUHU01000035">
    <property type="protein sequence ID" value="SJM61244.1"/>
    <property type="molecule type" value="Genomic_DNA"/>
</dbReference>
<dbReference type="Proteomes" id="UP000195787">
    <property type="component" value="Unassembled WGS sequence"/>
</dbReference>
<proteinExistence type="predicted"/>
<keyword evidence="3" id="KW-1185">Reference proteome</keyword>
<accession>A0A1R4FZ86</accession>
<gene>
    <name evidence="2" type="ORF">CZ674_07580</name>
</gene>